<organism evidence="2 3">
    <name type="scientific">Sesamum alatum</name>
    <dbReference type="NCBI Taxonomy" id="300844"/>
    <lineage>
        <taxon>Eukaryota</taxon>
        <taxon>Viridiplantae</taxon>
        <taxon>Streptophyta</taxon>
        <taxon>Embryophyta</taxon>
        <taxon>Tracheophyta</taxon>
        <taxon>Spermatophyta</taxon>
        <taxon>Magnoliopsida</taxon>
        <taxon>eudicotyledons</taxon>
        <taxon>Gunneridae</taxon>
        <taxon>Pentapetalae</taxon>
        <taxon>asterids</taxon>
        <taxon>lamiids</taxon>
        <taxon>Lamiales</taxon>
        <taxon>Pedaliaceae</taxon>
        <taxon>Sesamum</taxon>
    </lineage>
</organism>
<protein>
    <submittedName>
        <fullName evidence="2">Uncharacterized protein</fullName>
    </submittedName>
</protein>
<dbReference type="Proteomes" id="UP001293254">
    <property type="component" value="Unassembled WGS sequence"/>
</dbReference>
<evidence type="ECO:0000313" key="3">
    <source>
        <dbReference type="Proteomes" id="UP001293254"/>
    </source>
</evidence>
<comment type="caution">
    <text evidence="2">The sequence shown here is derived from an EMBL/GenBank/DDBJ whole genome shotgun (WGS) entry which is preliminary data.</text>
</comment>
<evidence type="ECO:0000256" key="1">
    <source>
        <dbReference type="SAM" id="MobiDB-lite"/>
    </source>
</evidence>
<dbReference type="AlphaFoldDB" id="A0AAE1XXU3"/>
<evidence type="ECO:0000313" key="2">
    <source>
        <dbReference type="EMBL" id="KAK4419947.1"/>
    </source>
</evidence>
<feature type="compositionally biased region" description="Acidic residues" evidence="1">
    <location>
        <begin position="118"/>
        <end position="127"/>
    </location>
</feature>
<gene>
    <name evidence="2" type="ORF">Salat_2407600</name>
</gene>
<reference evidence="2" key="2">
    <citation type="journal article" date="2024" name="Plant">
        <title>Genomic evolution and insights into agronomic trait innovations of Sesamum species.</title>
        <authorList>
            <person name="Miao H."/>
            <person name="Wang L."/>
            <person name="Qu L."/>
            <person name="Liu H."/>
            <person name="Sun Y."/>
            <person name="Le M."/>
            <person name="Wang Q."/>
            <person name="Wei S."/>
            <person name="Zheng Y."/>
            <person name="Lin W."/>
            <person name="Duan Y."/>
            <person name="Cao H."/>
            <person name="Xiong S."/>
            <person name="Wang X."/>
            <person name="Wei L."/>
            <person name="Li C."/>
            <person name="Ma Q."/>
            <person name="Ju M."/>
            <person name="Zhao R."/>
            <person name="Li G."/>
            <person name="Mu C."/>
            <person name="Tian Q."/>
            <person name="Mei H."/>
            <person name="Zhang T."/>
            <person name="Gao T."/>
            <person name="Zhang H."/>
        </authorList>
    </citation>
    <scope>NUCLEOTIDE SEQUENCE</scope>
    <source>
        <strain evidence="2">3651</strain>
    </source>
</reference>
<dbReference type="EMBL" id="JACGWO010000009">
    <property type="protein sequence ID" value="KAK4419947.1"/>
    <property type="molecule type" value="Genomic_DNA"/>
</dbReference>
<proteinExistence type="predicted"/>
<keyword evidence="3" id="KW-1185">Reference proteome</keyword>
<sequence length="152" mass="17544">MSAPDPKKPQKRYFYSGRWSKGHDHAFVTALTWKAKEGKTMEHPYHPNEEALQFASDSVSTLYRWEFRPQTYAWHLERLRKRDPEWENLKLIFSMPVFNGVEWSNVHPAVAEESNGVSDEEDSDDGVEFLGTKFTQEPPPVVDLVSSDSEGN</sequence>
<name>A0AAE1XXU3_9LAMI</name>
<accession>A0AAE1XXU3</accession>
<feature type="region of interest" description="Disordered" evidence="1">
    <location>
        <begin position="112"/>
        <end position="152"/>
    </location>
</feature>
<reference evidence="2" key="1">
    <citation type="submission" date="2020-06" db="EMBL/GenBank/DDBJ databases">
        <authorList>
            <person name="Li T."/>
            <person name="Hu X."/>
            <person name="Zhang T."/>
            <person name="Song X."/>
            <person name="Zhang H."/>
            <person name="Dai N."/>
            <person name="Sheng W."/>
            <person name="Hou X."/>
            <person name="Wei L."/>
        </authorList>
    </citation>
    <scope>NUCLEOTIDE SEQUENCE</scope>
    <source>
        <strain evidence="2">3651</strain>
        <tissue evidence="2">Leaf</tissue>
    </source>
</reference>